<evidence type="ECO:0000313" key="9">
    <source>
        <dbReference type="RefSeq" id="XP_028279084.1"/>
    </source>
</evidence>
<feature type="compositionally biased region" description="Polar residues" evidence="5">
    <location>
        <begin position="1455"/>
        <end position="1524"/>
    </location>
</feature>
<feature type="compositionally biased region" description="Basic and acidic residues" evidence="5">
    <location>
        <begin position="1378"/>
        <end position="1392"/>
    </location>
</feature>
<dbReference type="RefSeq" id="XP_028279084.1">
    <property type="nucleotide sequence ID" value="XM_028423283.1"/>
</dbReference>
<feature type="compositionally biased region" description="Basic residues" evidence="5">
    <location>
        <begin position="1574"/>
        <end position="1592"/>
    </location>
</feature>
<sequence>MDIVDTFNHLLSSEQLDESLIIGQNLECEASNEFGTGPRLEDSLKNMLSDKDPMFGCANISTMDNEDPAFPIAGSANLDSHSASTCLTSELPVAEPTPVKRPVGRPRKRPRNLEHENTGDQQPNTSTSTTIRGRPGRRTDNRLSKSFLIEKGVKGPQLKKELTLGGRINIKDLEGRLWLKPTVVLRRLTVTIGGFKIELLPGPSYAQCIDASQAVCFEEGFSYGGDIGYAVLPGDSVNVQNPISENVAEMDAVEKKSADDAALGLGPYVNPNDVQTSNGTLIETPCAQETNLDNQSDAGKQKSVSKGKGGIKQPQSNENDTTTVSNKTEEKQQIVVKTLLKSKQRLTIDKNKDMVSCKTSNIAKESKVSQSTQSKTAQKGDMHKKKSPKERQDSSPLKRLAETTQSEHAYKVQKIQSTVDNKVKPKLPSTPTSEGKKISFGNHAAGDQQGPTKQTLPHNSSKLEAAHMAHSHLGNSLKTPEEGMQERSKLKKLEKILQRQKSKNSRSISVDEPQLFIPDNAPVVKKETAEEQPVNSETVWDGNNCCGLCKKHHNNMFMVGCGRCDDWFHGDCVGLDLTKVREMEEEDQMYVCLKCCEEESKKVEPEPQSTAKPEVQTQAETQDHKQPPKSHPGPSQALTSGGVRPVRKYPDRRHSTDIRDHKTGLHFTKSKTSASKKPVSVEAIRRSVRDSLKEILLQRLKESNLSISVERASDVAKKTERELFHLYKDTDSKYKNKYRSLMFNLKDTKNNILFKRVLKGEISPGNLIRMSPEELASKELAAWRQRENRHTIEMIEKEQREAERRPITKITHKGEIEIESQEPVKAPEPVELLEPSPKVSEVSVEPPKTPEKKVEDTKNEKDTTNLHKSHLFDLHCKICTGRMAPPMEEAPTKVIKVATTVVRRQSTKTEETKDTKPPGTDDDLHLSVLEESFRNAKSGYEGRLDHTAGKDEKEAFLSNLKPVWRGFIHMHAVAKLVTKAFPVSGILDNLTEDLPDSIQVGGRISPQTVWDYLEKIRATGTKEVCLIRFSPETEEDEISYTLLYAYFSSRRRFGVVSNNLKQVKDMYLIPLGATEKVPHQLVPFDGPGLENNRGNLLLGLIIRQRPKRDFIPVDVNESARVVAETKPISISTNETRVTEEEEKRFLSSLTTVHKKEKDKPLNTTEDVVKPITASFEEPSGADETNNQEPQKPLRFLPGVLVGWGGELPPLPDVWGKPATTAQETQKTQPAPKTEASPGNSKGPTAAAPRERFVIKKKEAKAVKTEPEVSNPADTSATNSASDVAAVIHGASVSLKDKPPDVSTEAFLASLSTVPSGTETSSAASTNKSVSGLLSETEKETTEGNSLSQSKSQAASDHTSSSKPPLSGILKKSSAYSTVHEDKTMVLQKDKASLPDPSSPKPVPVLKSTRSDPVMPFHQGYLQLSQAKHKPMEQNQTATQSVQSKKDEPGEAQSGAEVSQTLSTVPESSNTEASAVNSAATLLFDQQQPQVPGSYNYPTAPSPFFTPNIQDQNHSLQWASDSASQAIPGLEPEYTESYSEPSARPTSLAKDYKRLEEQYSDPWERPRSIEDREHHGRHNYNRASSHHGKKSRHHDREREKKHDRTYDNKHREKSRHHGHSEDRYGEKRKERHHSDEYSARHKDKHRHRRDSDYENGRRSSKDSYT</sequence>
<feature type="region of interest" description="Disordered" evidence="5">
    <location>
        <begin position="359"/>
        <end position="488"/>
    </location>
</feature>
<dbReference type="InterPro" id="IPR003618">
    <property type="entry name" value="TFIIS_cen_dom"/>
</dbReference>
<feature type="region of interest" description="Disordered" evidence="5">
    <location>
        <begin position="1312"/>
        <end position="1664"/>
    </location>
</feature>
<feature type="compositionally biased region" description="Basic and acidic residues" evidence="5">
    <location>
        <begin position="1648"/>
        <end position="1664"/>
    </location>
</feature>
<reference evidence="9" key="1">
    <citation type="submission" date="2025-08" db="UniProtKB">
        <authorList>
            <consortium name="RefSeq"/>
        </authorList>
    </citation>
    <scope>IDENTIFICATION</scope>
</reference>
<dbReference type="PANTHER" id="PTHR11477:SF10">
    <property type="entry name" value="PHD FINGER PROTEIN 3"/>
    <property type="match status" value="1"/>
</dbReference>
<dbReference type="PROSITE" id="PS50016">
    <property type="entry name" value="ZF_PHD_2"/>
    <property type="match status" value="1"/>
</dbReference>
<keyword evidence="3" id="KW-0862">Zinc</keyword>
<feature type="compositionally biased region" description="Polar residues" evidence="5">
    <location>
        <begin position="1312"/>
        <end position="1333"/>
    </location>
</feature>
<evidence type="ECO:0000256" key="4">
    <source>
        <dbReference type="PROSITE-ProRule" id="PRU00146"/>
    </source>
</evidence>
<feature type="domain" description="TFIIS central" evidence="7">
    <location>
        <begin position="688"/>
        <end position="803"/>
    </location>
</feature>
<feature type="compositionally biased region" description="Polar residues" evidence="5">
    <location>
        <begin position="607"/>
        <end position="620"/>
    </location>
</feature>
<dbReference type="GO" id="GO:0008270">
    <property type="term" value="F:zinc ion binding"/>
    <property type="evidence" value="ECO:0007669"/>
    <property type="project" value="UniProtKB-KW"/>
</dbReference>
<keyword evidence="1" id="KW-0479">Metal-binding</keyword>
<feature type="compositionally biased region" description="Low complexity" evidence="5">
    <location>
        <begin position="1530"/>
        <end position="1541"/>
    </location>
</feature>
<evidence type="ECO:0000256" key="1">
    <source>
        <dbReference type="ARBA" id="ARBA00022723"/>
    </source>
</evidence>
<feature type="region of interest" description="Disordered" evidence="5">
    <location>
        <begin position="818"/>
        <end position="863"/>
    </location>
</feature>
<feature type="compositionally biased region" description="Polar residues" evidence="5">
    <location>
        <begin position="1432"/>
        <end position="1442"/>
    </location>
</feature>
<dbReference type="PROSITE" id="PS51321">
    <property type="entry name" value="TFIIS_CENTRAL"/>
    <property type="match status" value="1"/>
</dbReference>
<feature type="compositionally biased region" description="Basic and acidic residues" evidence="5">
    <location>
        <begin position="1549"/>
        <end position="1573"/>
    </location>
</feature>
<evidence type="ECO:0000256" key="3">
    <source>
        <dbReference type="ARBA" id="ARBA00022833"/>
    </source>
</evidence>
<dbReference type="Pfam" id="PF07744">
    <property type="entry name" value="SPOC"/>
    <property type="match status" value="1"/>
</dbReference>
<keyword evidence="8" id="KW-1185">Reference proteome</keyword>
<keyword evidence="2 4" id="KW-0863">Zinc-finger</keyword>
<dbReference type="InterPro" id="IPR019787">
    <property type="entry name" value="Znf_PHD-finger"/>
</dbReference>
<dbReference type="Gene3D" id="3.30.40.10">
    <property type="entry name" value="Zinc/RING finger domain, C3HC4 (zinc finger)"/>
    <property type="match status" value="1"/>
</dbReference>
<dbReference type="FunCoup" id="A0A6P7JQ84">
    <property type="interactions" value="1376"/>
</dbReference>
<feature type="compositionally biased region" description="Polar residues" evidence="5">
    <location>
        <begin position="314"/>
        <end position="326"/>
    </location>
</feature>
<dbReference type="Proteomes" id="UP000515145">
    <property type="component" value="Chromosome 15"/>
</dbReference>
<feature type="compositionally biased region" description="Polar residues" evidence="5">
    <location>
        <begin position="449"/>
        <end position="462"/>
    </location>
</feature>
<feature type="compositionally biased region" description="Polar residues" evidence="5">
    <location>
        <begin position="1342"/>
        <end position="1363"/>
    </location>
</feature>
<proteinExistence type="predicted"/>
<dbReference type="GO" id="GO:0005634">
    <property type="term" value="C:nucleus"/>
    <property type="evidence" value="ECO:0007669"/>
    <property type="project" value="TreeGrafter"/>
</dbReference>
<evidence type="ECO:0000259" key="7">
    <source>
        <dbReference type="PROSITE" id="PS51321"/>
    </source>
</evidence>
<feature type="compositionally biased region" description="Polar residues" evidence="5">
    <location>
        <begin position="119"/>
        <end position="131"/>
    </location>
</feature>
<dbReference type="InterPro" id="IPR012921">
    <property type="entry name" value="SPOC_C"/>
</dbReference>
<dbReference type="InterPro" id="IPR001965">
    <property type="entry name" value="Znf_PHD"/>
</dbReference>
<gene>
    <name evidence="9" type="primary">phf3</name>
</gene>
<dbReference type="InterPro" id="IPR019786">
    <property type="entry name" value="Zinc_finger_PHD-type_CS"/>
</dbReference>
<dbReference type="PROSITE" id="PS01359">
    <property type="entry name" value="ZF_PHD_1"/>
    <property type="match status" value="1"/>
</dbReference>
<feature type="region of interest" description="Disordered" evidence="5">
    <location>
        <begin position="88"/>
        <end position="144"/>
    </location>
</feature>
<dbReference type="OrthoDB" id="1884872at2759"/>
<dbReference type="CTD" id="23469"/>
<name>A0A6P7JQ84_9TELE</name>
<feature type="compositionally biased region" description="Polar residues" evidence="5">
    <location>
        <begin position="289"/>
        <end position="298"/>
    </location>
</feature>
<feature type="compositionally biased region" description="Basic and acidic residues" evidence="5">
    <location>
        <begin position="479"/>
        <end position="488"/>
    </location>
</feature>
<dbReference type="GO" id="GO:0006351">
    <property type="term" value="P:DNA-templated transcription"/>
    <property type="evidence" value="ECO:0007669"/>
    <property type="project" value="InterPro"/>
</dbReference>
<dbReference type="SUPFAM" id="SSF57903">
    <property type="entry name" value="FYVE/PHD zinc finger"/>
    <property type="match status" value="1"/>
</dbReference>
<organism evidence="8 9">
    <name type="scientific">Parambassis ranga</name>
    <name type="common">Indian glassy fish</name>
    <dbReference type="NCBI Taxonomy" id="210632"/>
    <lineage>
        <taxon>Eukaryota</taxon>
        <taxon>Metazoa</taxon>
        <taxon>Chordata</taxon>
        <taxon>Craniata</taxon>
        <taxon>Vertebrata</taxon>
        <taxon>Euteleostomi</taxon>
        <taxon>Actinopterygii</taxon>
        <taxon>Neopterygii</taxon>
        <taxon>Teleostei</taxon>
        <taxon>Neoteleostei</taxon>
        <taxon>Acanthomorphata</taxon>
        <taxon>Ovalentaria</taxon>
        <taxon>Ambassidae</taxon>
        <taxon>Parambassis</taxon>
    </lineage>
</organism>
<evidence type="ECO:0000259" key="6">
    <source>
        <dbReference type="PROSITE" id="PS50016"/>
    </source>
</evidence>
<feature type="region of interest" description="Disordered" evidence="5">
    <location>
        <begin position="603"/>
        <end position="657"/>
    </location>
</feature>
<dbReference type="Gene3D" id="1.10.472.30">
    <property type="entry name" value="Transcription elongation factor S-II, central domain"/>
    <property type="match status" value="1"/>
</dbReference>
<evidence type="ECO:0000313" key="8">
    <source>
        <dbReference type="Proteomes" id="UP000515145"/>
    </source>
</evidence>
<feature type="region of interest" description="Disordered" evidence="5">
    <location>
        <begin position="289"/>
        <end position="328"/>
    </location>
</feature>
<dbReference type="PANTHER" id="PTHR11477">
    <property type="entry name" value="TRANSCRIPTION FACTOR S-II ZINC FINGER DOMAIN-CONTAINING PROTEIN"/>
    <property type="match status" value="1"/>
</dbReference>
<accession>A0A6P7JQ84</accession>
<dbReference type="Pfam" id="PF00628">
    <property type="entry name" value="PHD"/>
    <property type="match status" value="1"/>
</dbReference>
<dbReference type="GeneID" id="114447168"/>
<feature type="compositionally biased region" description="Basic and acidic residues" evidence="5">
    <location>
        <begin position="1248"/>
        <end position="1266"/>
    </location>
</feature>
<feature type="compositionally biased region" description="Polar residues" evidence="5">
    <location>
        <begin position="359"/>
        <end position="377"/>
    </location>
</feature>
<feature type="compositionally biased region" description="Polar residues" evidence="5">
    <location>
        <begin position="1219"/>
        <end position="1242"/>
    </location>
</feature>
<evidence type="ECO:0000256" key="2">
    <source>
        <dbReference type="ARBA" id="ARBA00022771"/>
    </source>
</evidence>
<dbReference type="SMART" id="SM00249">
    <property type="entry name" value="PHD"/>
    <property type="match status" value="1"/>
</dbReference>
<feature type="compositionally biased region" description="Basic and acidic residues" evidence="5">
    <location>
        <begin position="1618"/>
        <end position="1639"/>
    </location>
</feature>
<dbReference type="InterPro" id="IPR011011">
    <property type="entry name" value="Znf_FYVE_PHD"/>
</dbReference>
<dbReference type="SUPFAM" id="SSF46942">
    <property type="entry name" value="Elongation factor TFIIS domain 2"/>
    <property type="match status" value="1"/>
</dbReference>
<dbReference type="SMART" id="SM00510">
    <property type="entry name" value="TFS2M"/>
    <property type="match status" value="1"/>
</dbReference>
<feature type="compositionally biased region" description="Basic and acidic residues" evidence="5">
    <location>
        <begin position="648"/>
        <end position="657"/>
    </location>
</feature>
<dbReference type="InterPro" id="IPR036575">
    <property type="entry name" value="TFIIS_cen_dom_sf"/>
</dbReference>
<feature type="region of interest" description="Disordered" evidence="5">
    <location>
        <begin position="1210"/>
        <end position="1280"/>
    </location>
</feature>
<evidence type="ECO:0000256" key="5">
    <source>
        <dbReference type="SAM" id="MobiDB-lite"/>
    </source>
</evidence>
<dbReference type="InParanoid" id="A0A6P7JQ84"/>
<dbReference type="Pfam" id="PF07500">
    <property type="entry name" value="TFIIS_M"/>
    <property type="match status" value="1"/>
</dbReference>
<feature type="compositionally biased region" description="Polar residues" evidence="5">
    <location>
        <begin position="1271"/>
        <end position="1280"/>
    </location>
</feature>
<feature type="compositionally biased region" description="Basic and acidic residues" evidence="5">
    <location>
        <begin position="1593"/>
        <end position="1609"/>
    </location>
</feature>
<feature type="compositionally biased region" description="Basic and acidic residues" evidence="5">
    <location>
        <begin position="848"/>
        <end position="863"/>
    </location>
</feature>
<dbReference type="InterPro" id="IPR013083">
    <property type="entry name" value="Znf_RING/FYVE/PHD"/>
</dbReference>
<protein>
    <submittedName>
        <fullName evidence="9">PHD finger protein 3</fullName>
    </submittedName>
</protein>
<feature type="domain" description="PHD-type" evidence="6">
    <location>
        <begin position="543"/>
        <end position="598"/>
    </location>
</feature>